<dbReference type="GO" id="GO:0005783">
    <property type="term" value="C:endoplasmic reticulum"/>
    <property type="evidence" value="ECO:0007669"/>
    <property type="project" value="TreeGrafter"/>
</dbReference>
<reference evidence="10" key="2">
    <citation type="submission" date="2015-01" db="EMBL/GenBank/DDBJ databases">
        <title>Evolutionary Origins and Diversification of the Mycorrhizal Mutualists.</title>
        <authorList>
            <consortium name="DOE Joint Genome Institute"/>
            <consortium name="Mycorrhizal Genomics Consortium"/>
            <person name="Kohler A."/>
            <person name="Kuo A."/>
            <person name="Nagy L.G."/>
            <person name="Floudas D."/>
            <person name="Copeland A."/>
            <person name="Barry K.W."/>
            <person name="Cichocki N."/>
            <person name="Veneault-Fourrey C."/>
            <person name="LaButti K."/>
            <person name="Lindquist E.A."/>
            <person name="Lipzen A."/>
            <person name="Lundell T."/>
            <person name="Morin E."/>
            <person name="Murat C."/>
            <person name="Riley R."/>
            <person name="Ohm R."/>
            <person name="Sun H."/>
            <person name="Tunlid A."/>
            <person name="Henrissat B."/>
            <person name="Grigoriev I.V."/>
            <person name="Hibbett D.S."/>
            <person name="Martin F."/>
        </authorList>
    </citation>
    <scope>NUCLEOTIDE SEQUENCE [LARGE SCALE GENOMIC DNA]</scope>
    <source>
        <strain evidence="10">MUT 4182</strain>
    </source>
</reference>
<keyword evidence="4 5" id="KW-0472">Membrane</keyword>
<dbReference type="GO" id="GO:0016020">
    <property type="term" value="C:membrane"/>
    <property type="evidence" value="ECO:0007669"/>
    <property type="project" value="UniProtKB-SubCell"/>
</dbReference>
<feature type="transmembrane region" description="Helical" evidence="7">
    <location>
        <begin position="230"/>
        <end position="252"/>
    </location>
</feature>
<organism evidence="9 10">
    <name type="scientific">Tulasnella calospora MUT 4182</name>
    <dbReference type="NCBI Taxonomy" id="1051891"/>
    <lineage>
        <taxon>Eukaryota</taxon>
        <taxon>Fungi</taxon>
        <taxon>Dikarya</taxon>
        <taxon>Basidiomycota</taxon>
        <taxon>Agaricomycotina</taxon>
        <taxon>Agaricomycetes</taxon>
        <taxon>Cantharellales</taxon>
        <taxon>Tulasnellaceae</taxon>
        <taxon>Tulasnella</taxon>
    </lineage>
</organism>
<dbReference type="GO" id="GO:0055088">
    <property type="term" value="P:lipid homeostasis"/>
    <property type="evidence" value="ECO:0007669"/>
    <property type="project" value="TreeGrafter"/>
</dbReference>
<evidence type="ECO:0000256" key="6">
    <source>
        <dbReference type="SAM" id="MobiDB-lite"/>
    </source>
</evidence>
<evidence type="ECO:0000256" key="4">
    <source>
        <dbReference type="ARBA" id="ARBA00023136"/>
    </source>
</evidence>
<evidence type="ECO:0000313" key="10">
    <source>
        <dbReference type="Proteomes" id="UP000054248"/>
    </source>
</evidence>
<dbReference type="Proteomes" id="UP000054248">
    <property type="component" value="Unassembled WGS sequence"/>
</dbReference>
<dbReference type="OrthoDB" id="10266980at2759"/>
<evidence type="ECO:0000256" key="7">
    <source>
        <dbReference type="SAM" id="Phobius"/>
    </source>
</evidence>
<accession>A0A0C3QTI0</accession>
<dbReference type="PANTHER" id="PTHR13439:SF0">
    <property type="entry name" value="TOPOISOMERASE I DAMAGE AFFECTED PROTEIN 4"/>
    <property type="match status" value="1"/>
</dbReference>
<feature type="transmembrane region" description="Helical" evidence="7">
    <location>
        <begin position="193"/>
        <end position="210"/>
    </location>
</feature>
<keyword evidence="3 7" id="KW-1133">Transmembrane helix</keyword>
<evidence type="ECO:0000313" key="9">
    <source>
        <dbReference type="EMBL" id="KIO32486.1"/>
    </source>
</evidence>
<evidence type="ECO:0000259" key="8">
    <source>
        <dbReference type="PROSITE" id="PS50922"/>
    </source>
</evidence>
<dbReference type="AlphaFoldDB" id="A0A0C3QTI0"/>
<protein>
    <recommendedName>
        <fullName evidence="8">TLC domain-containing protein</fullName>
    </recommendedName>
</protein>
<feature type="transmembrane region" description="Helical" evidence="7">
    <location>
        <begin position="69"/>
        <end position="90"/>
    </location>
</feature>
<evidence type="ECO:0000256" key="1">
    <source>
        <dbReference type="ARBA" id="ARBA00004141"/>
    </source>
</evidence>
<keyword evidence="10" id="KW-1185">Reference proteome</keyword>
<name>A0A0C3QTI0_9AGAM</name>
<feature type="transmembrane region" description="Helical" evidence="7">
    <location>
        <begin position="34"/>
        <end position="57"/>
    </location>
</feature>
<feature type="non-terminal residue" evidence="9">
    <location>
        <position position="1"/>
    </location>
</feature>
<dbReference type="PANTHER" id="PTHR13439">
    <property type="entry name" value="CT120 PROTEIN"/>
    <property type="match status" value="1"/>
</dbReference>
<dbReference type="SMART" id="SM00724">
    <property type="entry name" value="TLC"/>
    <property type="match status" value="1"/>
</dbReference>
<reference evidence="9 10" key="1">
    <citation type="submission" date="2014-04" db="EMBL/GenBank/DDBJ databases">
        <authorList>
            <consortium name="DOE Joint Genome Institute"/>
            <person name="Kuo A."/>
            <person name="Girlanda M."/>
            <person name="Perotto S."/>
            <person name="Kohler A."/>
            <person name="Nagy L.G."/>
            <person name="Floudas D."/>
            <person name="Copeland A."/>
            <person name="Barry K.W."/>
            <person name="Cichocki N."/>
            <person name="Veneault-Fourrey C."/>
            <person name="LaButti K."/>
            <person name="Lindquist E.A."/>
            <person name="Lipzen A."/>
            <person name="Lundell T."/>
            <person name="Morin E."/>
            <person name="Murat C."/>
            <person name="Sun H."/>
            <person name="Tunlid A."/>
            <person name="Henrissat B."/>
            <person name="Grigoriev I.V."/>
            <person name="Hibbett D.S."/>
            <person name="Martin F."/>
            <person name="Nordberg H.P."/>
            <person name="Cantor M.N."/>
            <person name="Hua S.X."/>
        </authorList>
    </citation>
    <scope>NUCLEOTIDE SEQUENCE [LARGE SCALE GENOMIC DNA]</scope>
    <source>
        <strain evidence="9 10">MUT 4182</strain>
    </source>
</reference>
<gene>
    <name evidence="9" type="ORF">M407DRAFT_241391</name>
</gene>
<feature type="transmembrane region" description="Helical" evidence="7">
    <location>
        <begin position="131"/>
        <end position="154"/>
    </location>
</feature>
<evidence type="ECO:0000256" key="5">
    <source>
        <dbReference type="PROSITE-ProRule" id="PRU00205"/>
    </source>
</evidence>
<dbReference type="EMBL" id="KN822954">
    <property type="protein sequence ID" value="KIO32486.1"/>
    <property type="molecule type" value="Genomic_DNA"/>
</dbReference>
<comment type="subcellular location">
    <subcellularLocation>
        <location evidence="1">Membrane</location>
        <topology evidence="1">Multi-pass membrane protein</topology>
    </subcellularLocation>
</comment>
<evidence type="ECO:0000256" key="3">
    <source>
        <dbReference type="ARBA" id="ARBA00022989"/>
    </source>
</evidence>
<dbReference type="HOGENOM" id="CLU_034597_0_0_1"/>
<dbReference type="STRING" id="1051891.A0A0C3QTI0"/>
<keyword evidence="2 5" id="KW-0812">Transmembrane</keyword>
<feature type="region of interest" description="Disordered" evidence="6">
    <location>
        <begin position="267"/>
        <end position="287"/>
    </location>
</feature>
<evidence type="ECO:0000256" key="2">
    <source>
        <dbReference type="ARBA" id="ARBA00022692"/>
    </source>
</evidence>
<sequence length="304" mass="33903">MSAVRDLVDKLVRPLALQIAKIFDLPKFTPHAPVFFISLAAYTLVFLTAPHFSRLLFPKAYPAVSKRYIYGWKVHMVSMSHALVILPWALALVNTSMPAVENDKAFGWDERLGDLQAVSAAYFVWDTIESAVSGAGIDFVLHGLACTIIYMIGYRPFTAYYGPRALLWELSTPFLNIHWFLDKVGKTGTRLQLANAGFLLTAFLGARLIYGPYLSYDFLCTMWSVRHEVSPFVTGSFTLGNIVLNCLNYWWFGKMISAIQKRFKKSPTAQEDGSANPAAVSVDGQTLQLPEPEAVEAALHPREA</sequence>
<dbReference type="Pfam" id="PF03798">
    <property type="entry name" value="TRAM_LAG1_CLN8"/>
    <property type="match status" value="1"/>
</dbReference>
<dbReference type="InterPro" id="IPR050846">
    <property type="entry name" value="TLCD"/>
</dbReference>
<dbReference type="PROSITE" id="PS50922">
    <property type="entry name" value="TLC"/>
    <property type="match status" value="1"/>
</dbReference>
<dbReference type="InterPro" id="IPR006634">
    <property type="entry name" value="TLC-dom"/>
</dbReference>
<feature type="domain" description="TLC" evidence="8">
    <location>
        <begin position="67"/>
        <end position="264"/>
    </location>
</feature>
<proteinExistence type="predicted"/>